<dbReference type="EMBL" id="JXJN01011019">
    <property type="status" value="NOT_ANNOTATED_CDS"/>
    <property type="molecule type" value="Genomic_DNA"/>
</dbReference>
<dbReference type="GO" id="GO:0008270">
    <property type="term" value="F:zinc ion binding"/>
    <property type="evidence" value="ECO:0007669"/>
    <property type="project" value="UniProtKB-KW"/>
</dbReference>
<dbReference type="GO" id="GO:0003677">
    <property type="term" value="F:DNA binding"/>
    <property type="evidence" value="ECO:0007669"/>
    <property type="project" value="InterPro"/>
</dbReference>
<dbReference type="EMBL" id="JXJN01011020">
    <property type="status" value="NOT_ANNOTATED_CDS"/>
    <property type="molecule type" value="Genomic_DNA"/>
</dbReference>
<proteinExistence type="predicted"/>
<keyword evidence="2" id="KW-0863">Zinc-finger</keyword>
<dbReference type="EMBL" id="JXJN01011018">
    <property type="status" value="NOT_ANNOTATED_CDS"/>
    <property type="molecule type" value="Genomic_DNA"/>
</dbReference>
<dbReference type="Proteomes" id="UP000092460">
    <property type="component" value="Unassembled WGS sequence"/>
</dbReference>
<evidence type="ECO:0000259" key="4">
    <source>
        <dbReference type="Pfam" id="PF01754"/>
    </source>
</evidence>
<dbReference type="InterPro" id="IPR002653">
    <property type="entry name" value="Znf_A20"/>
</dbReference>
<evidence type="ECO:0000256" key="2">
    <source>
        <dbReference type="ARBA" id="ARBA00022771"/>
    </source>
</evidence>
<evidence type="ECO:0000313" key="5">
    <source>
        <dbReference type="EnsemblMetazoa" id="GPPI023992-PA"/>
    </source>
</evidence>
<reference evidence="6" key="1">
    <citation type="submission" date="2015-01" db="EMBL/GenBank/DDBJ databases">
        <authorList>
            <person name="Aksoy S."/>
            <person name="Warren W."/>
            <person name="Wilson R.K."/>
        </authorList>
    </citation>
    <scope>NUCLEOTIDE SEQUENCE [LARGE SCALE GENOMIC DNA]</scope>
    <source>
        <strain evidence="6">IAEA</strain>
    </source>
</reference>
<accession>A0A1B0BAJ6</accession>
<dbReference type="Gene3D" id="1.20.5.4770">
    <property type="match status" value="1"/>
</dbReference>
<keyword evidence="1" id="KW-0479">Metal-binding</keyword>
<protein>
    <recommendedName>
        <fullName evidence="4">A20-type domain-containing protein</fullName>
    </recommendedName>
</protein>
<sequence length="78" mass="8529">MGRDSNPMQSMCRSGCGFYGNPTTDGLRSWHFRNKVTVLSQLNDSNATPLSSIESKARDLANTDVISYFSSHESLVAA</sequence>
<evidence type="ECO:0000313" key="6">
    <source>
        <dbReference type="Proteomes" id="UP000092460"/>
    </source>
</evidence>
<dbReference type="STRING" id="67801.A0A1B0BAJ6"/>
<dbReference type="Pfam" id="PF01754">
    <property type="entry name" value="zf-A20"/>
    <property type="match status" value="1"/>
</dbReference>
<dbReference type="EMBL" id="JXJN01011022">
    <property type="status" value="NOT_ANNOTATED_CDS"/>
    <property type="molecule type" value="Genomic_DNA"/>
</dbReference>
<reference evidence="5" key="2">
    <citation type="submission" date="2020-05" db="UniProtKB">
        <authorList>
            <consortium name="EnsemblMetazoa"/>
        </authorList>
    </citation>
    <scope>IDENTIFICATION</scope>
    <source>
        <strain evidence="5">IAEA</strain>
    </source>
</reference>
<evidence type="ECO:0000256" key="3">
    <source>
        <dbReference type="ARBA" id="ARBA00022833"/>
    </source>
</evidence>
<dbReference type="EMBL" id="JXJN01011021">
    <property type="status" value="NOT_ANNOTATED_CDS"/>
    <property type="molecule type" value="Genomic_DNA"/>
</dbReference>
<feature type="domain" description="A20-type" evidence="4">
    <location>
        <begin position="10"/>
        <end position="27"/>
    </location>
</feature>
<dbReference type="SUPFAM" id="SSF57716">
    <property type="entry name" value="Glucocorticoid receptor-like (DNA-binding domain)"/>
    <property type="match status" value="1"/>
</dbReference>
<dbReference type="EnsemblMetazoa" id="GPPI023992-RA">
    <property type="protein sequence ID" value="GPPI023992-PA"/>
    <property type="gene ID" value="GPPI023992"/>
</dbReference>
<organism evidence="5 6">
    <name type="scientific">Glossina palpalis gambiensis</name>
    <dbReference type="NCBI Taxonomy" id="67801"/>
    <lineage>
        <taxon>Eukaryota</taxon>
        <taxon>Metazoa</taxon>
        <taxon>Ecdysozoa</taxon>
        <taxon>Arthropoda</taxon>
        <taxon>Hexapoda</taxon>
        <taxon>Insecta</taxon>
        <taxon>Pterygota</taxon>
        <taxon>Neoptera</taxon>
        <taxon>Endopterygota</taxon>
        <taxon>Diptera</taxon>
        <taxon>Brachycera</taxon>
        <taxon>Muscomorpha</taxon>
        <taxon>Hippoboscoidea</taxon>
        <taxon>Glossinidae</taxon>
        <taxon>Glossina</taxon>
    </lineage>
</organism>
<dbReference type="AlphaFoldDB" id="A0A1B0BAJ6"/>
<keyword evidence="3" id="KW-0862">Zinc</keyword>
<name>A0A1B0BAJ6_9MUSC</name>
<dbReference type="VEuPathDB" id="VectorBase:GPPI023992"/>
<keyword evidence="6" id="KW-1185">Reference proteome</keyword>
<evidence type="ECO:0000256" key="1">
    <source>
        <dbReference type="ARBA" id="ARBA00022723"/>
    </source>
</evidence>